<proteinExistence type="predicted"/>
<dbReference type="EMBL" id="CAWUPB010001166">
    <property type="protein sequence ID" value="CAK7345088.1"/>
    <property type="molecule type" value="Genomic_DNA"/>
</dbReference>
<evidence type="ECO:0000313" key="2">
    <source>
        <dbReference type="EMBL" id="CAK7345088.1"/>
    </source>
</evidence>
<reference evidence="2 3" key="1">
    <citation type="submission" date="2024-01" db="EMBL/GenBank/DDBJ databases">
        <authorList>
            <person name="Waweru B."/>
        </authorList>
    </citation>
    <scope>NUCLEOTIDE SEQUENCE [LARGE SCALE GENOMIC DNA]</scope>
</reference>
<protein>
    <submittedName>
        <fullName evidence="2">Uncharacterized protein</fullName>
    </submittedName>
</protein>
<dbReference type="Proteomes" id="UP001314170">
    <property type="component" value="Unassembled WGS sequence"/>
</dbReference>
<dbReference type="AlphaFoldDB" id="A0AAV1S267"/>
<feature type="region of interest" description="Disordered" evidence="1">
    <location>
        <begin position="125"/>
        <end position="150"/>
    </location>
</feature>
<sequence>MGSIVVENGRFSCLSMVTGHLIRLIKQARLTRMQAKELLYTLKLSSTIQEANTIIKKKKFQVLKVHRSRQFAVWHALEMGLKNSLLIVSFIVLAITTTMEGRTKELGDNTSRTMELDEKKETGIEDYGWNAGGPNRPLNEMEAPIPSMGS</sequence>
<gene>
    <name evidence="2" type="ORF">DCAF_LOCUS18088</name>
</gene>
<comment type="caution">
    <text evidence="2">The sequence shown here is derived from an EMBL/GenBank/DDBJ whole genome shotgun (WGS) entry which is preliminary data.</text>
</comment>
<evidence type="ECO:0000313" key="3">
    <source>
        <dbReference type="Proteomes" id="UP001314170"/>
    </source>
</evidence>
<name>A0AAV1S267_9ROSI</name>
<keyword evidence="3" id="KW-1185">Reference proteome</keyword>
<organism evidence="2 3">
    <name type="scientific">Dovyalis caffra</name>
    <dbReference type="NCBI Taxonomy" id="77055"/>
    <lineage>
        <taxon>Eukaryota</taxon>
        <taxon>Viridiplantae</taxon>
        <taxon>Streptophyta</taxon>
        <taxon>Embryophyta</taxon>
        <taxon>Tracheophyta</taxon>
        <taxon>Spermatophyta</taxon>
        <taxon>Magnoliopsida</taxon>
        <taxon>eudicotyledons</taxon>
        <taxon>Gunneridae</taxon>
        <taxon>Pentapetalae</taxon>
        <taxon>rosids</taxon>
        <taxon>fabids</taxon>
        <taxon>Malpighiales</taxon>
        <taxon>Salicaceae</taxon>
        <taxon>Flacourtieae</taxon>
        <taxon>Dovyalis</taxon>
    </lineage>
</organism>
<evidence type="ECO:0000256" key="1">
    <source>
        <dbReference type="SAM" id="MobiDB-lite"/>
    </source>
</evidence>
<accession>A0AAV1S267</accession>